<dbReference type="Pfam" id="PF05099">
    <property type="entry name" value="TerB"/>
    <property type="match status" value="1"/>
</dbReference>
<dbReference type="EMBL" id="NHNI01000002">
    <property type="protein sequence ID" value="OZY84791.1"/>
    <property type="molecule type" value="Genomic_DNA"/>
</dbReference>
<dbReference type="RefSeq" id="WP_094985791.1">
    <property type="nucleotide sequence ID" value="NZ_NHNI01000002.1"/>
</dbReference>
<proteinExistence type="predicted"/>
<name>A0A266Q5Y8_9GAMM</name>
<gene>
    <name evidence="2" type="ORF">CBP51_16645</name>
</gene>
<sequence length="153" mass="17400">MLNKLSRFIERHLQVASGDSPAFTDHQKQLAVAALLVEIAMADHHFSDIEASKLHQLLTQKFSLTTNEISELVDLAKTESNHATSLHQFTQIVNSQCSHDDKFRLIKAMWEMAYADGDLDKYEDYMIRKVADLIYVPHSEFIRAKSLVKAGLI</sequence>
<dbReference type="Gene3D" id="1.10.3680.10">
    <property type="entry name" value="TerB-like"/>
    <property type="match status" value="1"/>
</dbReference>
<dbReference type="Proteomes" id="UP000216101">
    <property type="component" value="Unassembled WGS sequence"/>
</dbReference>
<dbReference type="AlphaFoldDB" id="A0A266Q5Y8"/>
<reference evidence="3" key="1">
    <citation type="submission" date="2017-05" db="EMBL/GenBank/DDBJ databases">
        <authorList>
            <person name="Barney B.M."/>
        </authorList>
    </citation>
    <scope>NUCLEOTIDE SEQUENCE [LARGE SCALE GENOMIC DNA]</scope>
    <source>
        <strain evidence="3">PSBB022</strain>
    </source>
</reference>
<evidence type="ECO:0000313" key="2">
    <source>
        <dbReference type="EMBL" id="OZY84791.1"/>
    </source>
</evidence>
<feature type="domain" description="Co-chaperone DjlA N-terminal" evidence="1">
    <location>
        <begin position="29"/>
        <end position="145"/>
    </location>
</feature>
<comment type="caution">
    <text evidence="2">The sequence shown here is derived from an EMBL/GenBank/DDBJ whole genome shotgun (WGS) entry which is preliminary data.</text>
</comment>
<evidence type="ECO:0000259" key="1">
    <source>
        <dbReference type="Pfam" id="PF05099"/>
    </source>
</evidence>
<protein>
    <recommendedName>
        <fullName evidence="1">Co-chaperone DjlA N-terminal domain-containing protein</fullName>
    </recommendedName>
</protein>
<evidence type="ECO:0000313" key="3">
    <source>
        <dbReference type="Proteomes" id="UP000216101"/>
    </source>
</evidence>
<dbReference type="InterPro" id="IPR007791">
    <property type="entry name" value="DjlA_N"/>
</dbReference>
<dbReference type="CDD" id="cd07313">
    <property type="entry name" value="terB_like_2"/>
    <property type="match status" value="1"/>
</dbReference>
<dbReference type="InterPro" id="IPR029024">
    <property type="entry name" value="TerB-like"/>
</dbReference>
<dbReference type="SUPFAM" id="SSF158682">
    <property type="entry name" value="TerB-like"/>
    <property type="match status" value="1"/>
</dbReference>
<keyword evidence="3" id="KW-1185">Reference proteome</keyword>
<accession>A0A266Q5Y8</accession>
<organism evidence="2 3">
    <name type="scientific">Cellvibrio mixtus</name>
    <dbReference type="NCBI Taxonomy" id="39650"/>
    <lineage>
        <taxon>Bacteria</taxon>
        <taxon>Pseudomonadati</taxon>
        <taxon>Pseudomonadota</taxon>
        <taxon>Gammaproteobacteria</taxon>
        <taxon>Cellvibrionales</taxon>
        <taxon>Cellvibrionaceae</taxon>
        <taxon>Cellvibrio</taxon>
    </lineage>
</organism>